<feature type="transmembrane region" description="Helical" evidence="1">
    <location>
        <begin position="21"/>
        <end position="42"/>
    </location>
</feature>
<dbReference type="InterPro" id="IPR010897">
    <property type="entry name" value="Spore_II_P"/>
</dbReference>
<organism evidence="2 3">
    <name type="scientific">Parageobacillus toebii</name>
    <dbReference type="NCBI Taxonomy" id="153151"/>
    <lineage>
        <taxon>Bacteria</taxon>
        <taxon>Bacillati</taxon>
        <taxon>Bacillota</taxon>
        <taxon>Bacilli</taxon>
        <taxon>Bacillales</taxon>
        <taxon>Anoxybacillaceae</taxon>
        <taxon>Parageobacillus</taxon>
    </lineage>
</organism>
<evidence type="ECO:0000313" key="2">
    <source>
        <dbReference type="EMBL" id="KYD32926.1"/>
    </source>
</evidence>
<dbReference type="Proteomes" id="UP000075324">
    <property type="component" value="Unassembled WGS sequence"/>
</dbReference>
<dbReference type="NCBIfam" id="TIGR02867">
    <property type="entry name" value="spore_II_P"/>
    <property type="match status" value="1"/>
</dbReference>
<accession>A0A150N8E3</accession>
<evidence type="ECO:0008006" key="4">
    <source>
        <dbReference type="Google" id="ProtNLM"/>
    </source>
</evidence>
<keyword evidence="1" id="KW-0472">Membrane</keyword>
<keyword evidence="1" id="KW-1133">Transmembrane helix</keyword>
<dbReference type="AlphaFoldDB" id="A0A150N8E3"/>
<gene>
    <name evidence="2" type="ORF">B4110_2731</name>
</gene>
<dbReference type="GeneID" id="94899341"/>
<dbReference type="PATRIC" id="fig|153151.4.peg.2984"/>
<protein>
    <recommendedName>
        <fullName evidence="4">Stage II sporulation protein P</fullName>
    </recommendedName>
</protein>
<sequence length="399" mass="45126">MKKWRSPQMMVTVQGASLKKVIILAVLGCMMMFMLVGAITSLKPEYRISSSSVNNMTNHFSQETFIHLFSFENHYFSQLLPKERQKPNYSALLFRMATSINPDDPRSLLGGELPGFALYDSKIIVAGEGTDYTNMPYESAPPLEVMLAERQASLENLEEADKKNNEKQIPPPSQTTGGKKVVYIYHTHTRESYLPALKGVTDPDLAFHRTVNVTKVGEKLAEEMEKRGIGAEVSTIDIVGELQKKGMKYYQAYDMSRKTVVEAMSRNHDLQYLIDIHRDSRRRKYTTVTINGVDYARVAFIIGGENAKYEKNLQLATQLHHLLQKKYPGLSRGIIEKKGAETNGKFNQDLSENAILIEFGGVDNTFEELFRSVSAVADVFSEYYWQAQKVQAPAPAEKR</sequence>
<reference evidence="2 3" key="1">
    <citation type="submission" date="2016-01" db="EMBL/GenBank/DDBJ databases">
        <title>Draft Genome Sequences of Seven Thermophilic Sporeformers Isolated from Foods.</title>
        <authorList>
            <person name="Berendsen E.M."/>
            <person name="Wells-Bennik M.H."/>
            <person name="Krawcyk A.O."/>
            <person name="De Jong A."/>
            <person name="Holsappel S."/>
            <person name="Eijlander R.T."/>
            <person name="Kuipers O.P."/>
        </authorList>
    </citation>
    <scope>NUCLEOTIDE SEQUENCE [LARGE SCALE GENOMIC DNA]</scope>
    <source>
        <strain evidence="2 3">B4110</strain>
    </source>
</reference>
<dbReference type="Pfam" id="PF07454">
    <property type="entry name" value="SpoIIP"/>
    <property type="match status" value="1"/>
</dbReference>
<proteinExistence type="predicted"/>
<dbReference type="SUPFAM" id="SSF53187">
    <property type="entry name" value="Zn-dependent exopeptidases"/>
    <property type="match status" value="1"/>
</dbReference>
<evidence type="ECO:0000313" key="3">
    <source>
        <dbReference type="Proteomes" id="UP000075324"/>
    </source>
</evidence>
<name>A0A150N8E3_9BACL</name>
<dbReference type="EMBL" id="LQYW01000005">
    <property type="protein sequence ID" value="KYD32926.1"/>
    <property type="molecule type" value="Genomic_DNA"/>
</dbReference>
<dbReference type="RefSeq" id="WP_015864553.1">
    <property type="nucleotide sequence ID" value="NZ_CP070511.1"/>
</dbReference>
<evidence type="ECO:0000256" key="1">
    <source>
        <dbReference type="SAM" id="Phobius"/>
    </source>
</evidence>
<comment type="caution">
    <text evidence="2">The sequence shown here is derived from an EMBL/GenBank/DDBJ whole genome shotgun (WGS) entry which is preliminary data.</text>
</comment>
<keyword evidence="1" id="KW-0812">Transmembrane</keyword>